<comment type="caution">
    <text evidence="1">The sequence shown here is derived from an EMBL/GenBank/DDBJ whole genome shotgun (WGS) entry which is preliminary data.</text>
</comment>
<organism evidence="1">
    <name type="scientific">bioreactor metagenome</name>
    <dbReference type="NCBI Taxonomy" id="1076179"/>
    <lineage>
        <taxon>unclassified sequences</taxon>
        <taxon>metagenomes</taxon>
        <taxon>ecological metagenomes</taxon>
    </lineage>
</organism>
<reference evidence="1" key="1">
    <citation type="submission" date="2019-08" db="EMBL/GenBank/DDBJ databases">
        <authorList>
            <person name="Kucharzyk K."/>
            <person name="Murdoch R.W."/>
            <person name="Higgins S."/>
            <person name="Loffler F."/>
        </authorList>
    </citation>
    <scope>NUCLEOTIDE SEQUENCE</scope>
</reference>
<gene>
    <name evidence="1" type="ORF">SDC9_53320</name>
</gene>
<dbReference type="EMBL" id="VSSQ01001290">
    <property type="protein sequence ID" value="MPM07016.1"/>
    <property type="molecule type" value="Genomic_DNA"/>
</dbReference>
<accession>A0A644WSW4</accession>
<proteinExistence type="predicted"/>
<protein>
    <recommendedName>
        <fullName evidence="2">Nucleoid-associated protein</fullName>
    </recommendedName>
</protein>
<dbReference type="AlphaFoldDB" id="A0A644WSW4"/>
<dbReference type="GO" id="GO:0009295">
    <property type="term" value="C:nucleoid"/>
    <property type="evidence" value="ECO:0007669"/>
    <property type="project" value="InterPro"/>
</dbReference>
<sequence length="346" mass="40681">MIYFDESNLHSLIIHEVGNKTLDEDLLLSDELINTNDENLIHIIRKFFFSSFSDDELFQFCNDVGLNQNEIYTLASRIFAVPTNLLEESKTIAQYLYSCSKHPKIRKGDLYIAFFQGIDLDNTKVDALGIFKSETKEDYLKVNWTKNTNILYYDEGTNVKKLDKGCLIFNIVKEQGYRVCVIDNTSKSNEALYWKEVFLSIKPIANEYYQTSQILNITKQFVTKQLPDESLSKTEKINLLNRSFEYFKNHDFFDKEEFEGTVFPNEKVTKSFREYNEIYSEEKKVELSDKFEISTSALKKESKAIKRVLKLDKNFQIYINGDSNLIEKGVDEKGRKYYKIYYEKED</sequence>
<name>A0A644WSW4_9ZZZZ</name>
<evidence type="ECO:0000313" key="1">
    <source>
        <dbReference type="EMBL" id="MPM07016.1"/>
    </source>
</evidence>
<evidence type="ECO:0008006" key="2">
    <source>
        <dbReference type="Google" id="ProtNLM"/>
    </source>
</evidence>